<dbReference type="PROSITE" id="PS51450">
    <property type="entry name" value="LRR"/>
    <property type="match status" value="1"/>
</dbReference>
<dbReference type="Proteomes" id="UP000315017">
    <property type="component" value="Chromosome"/>
</dbReference>
<evidence type="ECO:0000313" key="10">
    <source>
        <dbReference type="EMBL" id="QDU29051.1"/>
    </source>
</evidence>
<keyword evidence="6 7" id="KW-0067">ATP-binding</keyword>
<keyword evidence="8" id="KW-0812">Transmembrane</keyword>
<dbReference type="OrthoDB" id="6111975at2"/>
<dbReference type="InterPro" id="IPR016187">
    <property type="entry name" value="CTDL_fold"/>
</dbReference>
<evidence type="ECO:0000256" key="2">
    <source>
        <dbReference type="ARBA" id="ARBA00022679"/>
    </source>
</evidence>
<evidence type="ECO:0000256" key="8">
    <source>
        <dbReference type="SAM" id="Phobius"/>
    </source>
</evidence>
<dbReference type="SUPFAM" id="SSF56436">
    <property type="entry name" value="C-type lectin-like"/>
    <property type="match status" value="1"/>
</dbReference>
<dbReference type="InterPro" id="IPR000719">
    <property type="entry name" value="Prot_kinase_dom"/>
</dbReference>
<dbReference type="PROSITE" id="PS00107">
    <property type="entry name" value="PROTEIN_KINASE_ATP"/>
    <property type="match status" value="1"/>
</dbReference>
<dbReference type="Gene3D" id="3.30.200.20">
    <property type="entry name" value="Phosphorylase Kinase, domain 1"/>
    <property type="match status" value="1"/>
</dbReference>
<dbReference type="InterPro" id="IPR008271">
    <property type="entry name" value="Ser/Thr_kinase_AS"/>
</dbReference>
<dbReference type="CDD" id="cd14014">
    <property type="entry name" value="STKc_PknB_like"/>
    <property type="match status" value="1"/>
</dbReference>
<keyword evidence="3" id="KW-0677">Repeat</keyword>
<dbReference type="InterPro" id="IPR001611">
    <property type="entry name" value="Leu-rich_rpt"/>
</dbReference>
<dbReference type="Pfam" id="PF00069">
    <property type="entry name" value="Pkinase"/>
    <property type="match status" value="1"/>
</dbReference>
<dbReference type="Pfam" id="PF03781">
    <property type="entry name" value="FGE-sulfatase"/>
    <property type="match status" value="1"/>
</dbReference>
<evidence type="ECO:0000256" key="6">
    <source>
        <dbReference type="ARBA" id="ARBA00022840"/>
    </source>
</evidence>
<feature type="transmembrane region" description="Helical" evidence="8">
    <location>
        <begin position="394"/>
        <end position="416"/>
    </location>
</feature>
<dbReference type="InterPro" id="IPR011009">
    <property type="entry name" value="Kinase-like_dom_sf"/>
</dbReference>
<name>A0A517YFS3_9BACT</name>
<dbReference type="Gene3D" id="3.80.10.10">
    <property type="entry name" value="Ribonuclease Inhibitor"/>
    <property type="match status" value="2"/>
</dbReference>
<keyword evidence="8" id="KW-1133">Transmembrane helix</keyword>
<evidence type="ECO:0000259" key="9">
    <source>
        <dbReference type="PROSITE" id="PS50011"/>
    </source>
</evidence>
<evidence type="ECO:0000256" key="3">
    <source>
        <dbReference type="ARBA" id="ARBA00022737"/>
    </source>
</evidence>
<keyword evidence="5 10" id="KW-0418">Kinase</keyword>
<organism evidence="10 11">
    <name type="scientific">Anatilimnocola aggregata</name>
    <dbReference type="NCBI Taxonomy" id="2528021"/>
    <lineage>
        <taxon>Bacteria</taxon>
        <taxon>Pseudomonadati</taxon>
        <taxon>Planctomycetota</taxon>
        <taxon>Planctomycetia</taxon>
        <taxon>Pirellulales</taxon>
        <taxon>Pirellulaceae</taxon>
        <taxon>Anatilimnocola</taxon>
    </lineage>
</organism>
<evidence type="ECO:0000256" key="7">
    <source>
        <dbReference type="PROSITE-ProRule" id="PRU10141"/>
    </source>
</evidence>
<dbReference type="GO" id="GO:0005524">
    <property type="term" value="F:ATP binding"/>
    <property type="evidence" value="ECO:0007669"/>
    <property type="project" value="UniProtKB-UniRule"/>
</dbReference>
<dbReference type="PROSITE" id="PS50011">
    <property type="entry name" value="PROTEIN_KINASE_DOM"/>
    <property type="match status" value="1"/>
</dbReference>
<dbReference type="PANTHER" id="PTHR43289">
    <property type="entry name" value="MITOGEN-ACTIVATED PROTEIN KINASE KINASE KINASE 20-RELATED"/>
    <property type="match status" value="1"/>
</dbReference>
<dbReference type="EMBL" id="CP036274">
    <property type="protein sequence ID" value="QDU29051.1"/>
    <property type="molecule type" value="Genomic_DNA"/>
</dbReference>
<dbReference type="Gene3D" id="3.90.1580.10">
    <property type="entry name" value="paralog of FGE (formylglycine-generating enzyme)"/>
    <property type="match status" value="1"/>
</dbReference>
<gene>
    <name evidence="10" type="primary">pknB_15</name>
    <name evidence="10" type="ORF">ETAA8_41580</name>
</gene>
<dbReference type="InterPro" id="IPR017441">
    <property type="entry name" value="Protein_kinase_ATP_BS"/>
</dbReference>
<accession>A0A517YFS3</accession>
<dbReference type="InterPro" id="IPR005532">
    <property type="entry name" value="SUMF_dom"/>
</dbReference>
<feature type="binding site" evidence="7">
    <location>
        <position position="99"/>
    </location>
    <ligand>
        <name>ATP</name>
        <dbReference type="ChEBI" id="CHEBI:30616"/>
    </ligand>
</feature>
<dbReference type="KEGG" id="aagg:ETAA8_41580"/>
<dbReference type="PANTHER" id="PTHR43289:SF6">
    <property type="entry name" value="SERINE_THREONINE-PROTEIN KINASE NEKL-3"/>
    <property type="match status" value="1"/>
</dbReference>
<keyword evidence="8" id="KW-0472">Membrane</keyword>
<dbReference type="GO" id="GO:0004674">
    <property type="term" value="F:protein serine/threonine kinase activity"/>
    <property type="evidence" value="ECO:0007669"/>
    <property type="project" value="UniProtKB-EC"/>
</dbReference>
<keyword evidence="4 7" id="KW-0547">Nucleotide-binding</keyword>
<evidence type="ECO:0000256" key="5">
    <source>
        <dbReference type="ARBA" id="ARBA00022777"/>
    </source>
</evidence>
<dbReference type="InterPro" id="IPR042095">
    <property type="entry name" value="SUMF_sf"/>
</dbReference>
<reference evidence="10 11" key="1">
    <citation type="submission" date="2019-02" db="EMBL/GenBank/DDBJ databases">
        <title>Deep-cultivation of Planctomycetes and their phenomic and genomic characterization uncovers novel biology.</title>
        <authorList>
            <person name="Wiegand S."/>
            <person name="Jogler M."/>
            <person name="Boedeker C."/>
            <person name="Pinto D."/>
            <person name="Vollmers J."/>
            <person name="Rivas-Marin E."/>
            <person name="Kohn T."/>
            <person name="Peeters S.H."/>
            <person name="Heuer A."/>
            <person name="Rast P."/>
            <person name="Oberbeckmann S."/>
            <person name="Bunk B."/>
            <person name="Jeske O."/>
            <person name="Meyerdierks A."/>
            <person name="Storesund J.E."/>
            <person name="Kallscheuer N."/>
            <person name="Luecker S."/>
            <person name="Lage O.M."/>
            <person name="Pohl T."/>
            <person name="Merkel B.J."/>
            <person name="Hornburger P."/>
            <person name="Mueller R.-W."/>
            <person name="Bruemmer F."/>
            <person name="Labrenz M."/>
            <person name="Spormann A.M."/>
            <person name="Op den Camp H."/>
            <person name="Overmann J."/>
            <person name="Amann R."/>
            <person name="Jetten M.S.M."/>
            <person name="Mascher T."/>
            <person name="Medema M.H."/>
            <person name="Devos D.P."/>
            <person name="Kaster A.-K."/>
            <person name="Ovreas L."/>
            <person name="Rohde M."/>
            <person name="Galperin M.Y."/>
            <person name="Jogler C."/>
        </authorList>
    </citation>
    <scope>NUCLEOTIDE SEQUENCE [LARGE SCALE GENOMIC DNA]</scope>
    <source>
        <strain evidence="10 11">ETA_A8</strain>
    </source>
</reference>
<evidence type="ECO:0000256" key="1">
    <source>
        <dbReference type="ARBA" id="ARBA00022614"/>
    </source>
</evidence>
<sequence>MAVSLENIVKQLGDSGIVAPGKLENFVPPKAHPTSVEELVAELVKEKHLTKFQATQVAAGKAKALILGGYTILDRIGAGGMGQVFKALHRRMQRVVAIKMLPAALLKDAAAAARFQREVVAAAKLNHTNIVTAYDADQANGVHFLVMECVEGQDLSALIKKNGPLPVAKAVNYILQAARGLEFAHSEGVIHRDIKPANLLLDKKGVVKILDMGLARIESDGNAATQAELTGTGAIMGTVDYMAPEQGLSTKHADARADIYSLGCSLYFLIAGKATYDGETVAAKLVAHHNKPIPDLRAIKADVSEQLQAVFNKMVAKKIEDRYQSMGEVIADLERCIGGSQVSLGTQQSVSTSIENSALTFFKGMPALTTNKTNATKNVAAAKTSKDQSPPKKIIKVLVGAAILGVLILAGIVVSLQTKDGTLIVEVDQPDAMVQVLDAAGKIEVSQKGGVGKLAISVDPGKHRLRVEKDGFVVFGQEFEMESGGKKAITAKLVPVKIDEIAIQPNQPWNTPAFQAWMKTVAAMPAEEQVKAVVKKLQELNPTYDGKEEHTVEGNEVTVLRVDGVADLMPIRALPRLKVLTSYGGLKPESKTSDLSPLQGMSLTSLKLRYNSFTDLSPLRGMPLQTIDLQGTLVSDLSPLKGMPLHSINLSHVVFDLSPLEECKSLQFVDGYPKSIPPANVAALLKALPNCRINNWPVPTKATTPTPTTPLGPTPPLAKAPFDAAQAKQHQQAWAKHLGSEVETTNSVGMKMILIPPGEFMMGSTDEQVEAALRVAEELRINQSGKDQISNERPQRRILIPQPFCIGTSEVTVGEFKKFSATGYQTEAEKAAEPKTYMNPPYSVAEDSPAGFITWNDAVAYCKWLSDKEQSTYRLPTEPEWEYACRAGTSTQYSFGDNYAELVKYGWYNQNTGGKTSHPAKTTLPNPFSLFDMHGNLQEWCGDFYDPKWYAASTSSDPSGPSTGNRRVLRTGSYVSNASECRSTCRYGLPPSNRHVHLGFRIVRELTAPSTTASVTPQPTVPAPAKPITDFNSPEFQAWMKEVQSMPAEEQVKEVSKKLVELNPGFGGTPAKIIDGVVTELVFSTNTVTDISPVRALPRLKVLSCGGGAKGQGKLSDLSALSGMSLESLECGNNLIRDLRPLAGMPLTYLGCKQMSVSDLGPLKEMPLTVLNCAGTDVSDLSPLQGMPLKSLDCSATPVTNVSPLDRCMNLESLRIRVTKVGAANVASLQSKLPNCKIEWDDPAKATKPQPAASGKK</sequence>
<dbReference type="AlphaFoldDB" id="A0A517YFS3"/>
<dbReference type="SUPFAM" id="SSF56112">
    <property type="entry name" value="Protein kinase-like (PK-like)"/>
    <property type="match status" value="1"/>
</dbReference>
<evidence type="ECO:0000256" key="4">
    <source>
        <dbReference type="ARBA" id="ARBA00022741"/>
    </source>
</evidence>
<feature type="domain" description="Protein kinase" evidence="9">
    <location>
        <begin position="70"/>
        <end position="337"/>
    </location>
</feature>
<evidence type="ECO:0000313" key="11">
    <source>
        <dbReference type="Proteomes" id="UP000315017"/>
    </source>
</evidence>
<protein>
    <submittedName>
        <fullName evidence="10">Serine/threonine-protein kinase PknB</fullName>
        <ecNumber evidence="10">2.7.11.1</ecNumber>
    </submittedName>
</protein>
<keyword evidence="11" id="KW-1185">Reference proteome</keyword>
<keyword evidence="2 10" id="KW-0808">Transferase</keyword>
<dbReference type="Gene3D" id="1.10.510.10">
    <property type="entry name" value="Transferase(Phosphotransferase) domain 1"/>
    <property type="match status" value="1"/>
</dbReference>
<dbReference type="RefSeq" id="WP_145092313.1">
    <property type="nucleotide sequence ID" value="NZ_CP036274.1"/>
</dbReference>
<dbReference type="SUPFAM" id="SSF52058">
    <property type="entry name" value="L domain-like"/>
    <property type="match status" value="1"/>
</dbReference>
<dbReference type="PROSITE" id="PS00108">
    <property type="entry name" value="PROTEIN_KINASE_ST"/>
    <property type="match status" value="1"/>
</dbReference>
<dbReference type="InterPro" id="IPR032675">
    <property type="entry name" value="LRR_dom_sf"/>
</dbReference>
<proteinExistence type="predicted"/>
<dbReference type="SMART" id="SM00220">
    <property type="entry name" value="S_TKc"/>
    <property type="match status" value="1"/>
</dbReference>
<dbReference type="EC" id="2.7.11.1" evidence="10"/>
<keyword evidence="1" id="KW-0433">Leucine-rich repeat</keyword>